<evidence type="ECO:0000313" key="2">
    <source>
        <dbReference type="EMBL" id="PKK71467.1"/>
    </source>
</evidence>
<keyword evidence="1" id="KW-0175">Coiled coil</keyword>
<dbReference type="EMBL" id="LLXL01000517">
    <property type="protein sequence ID" value="PKK71467.1"/>
    <property type="molecule type" value="Genomic_DNA"/>
</dbReference>
<evidence type="ECO:0000256" key="1">
    <source>
        <dbReference type="SAM" id="Coils"/>
    </source>
</evidence>
<comment type="caution">
    <text evidence="2">The sequence shown here is derived from an EMBL/GenBank/DDBJ whole genome shotgun (WGS) entry which is preliminary data.</text>
</comment>
<reference evidence="2 3" key="1">
    <citation type="submission" date="2016-04" db="EMBL/GenBank/DDBJ databases">
        <title>Genome analyses suggest a sexual origin of heterokaryosis in a supposedly ancient asexual fungus.</title>
        <authorList>
            <person name="Ropars J."/>
            <person name="Sedzielewska K."/>
            <person name="Noel J."/>
            <person name="Charron P."/>
            <person name="Farinelli L."/>
            <person name="Marton T."/>
            <person name="Kruger M."/>
            <person name="Pelin A."/>
            <person name="Brachmann A."/>
            <person name="Corradi N."/>
        </authorList>
    </citation>
    <scope>NUCLEOTIDE SEQUENCE [LARGE SCALE GENOMIC DNA]</scope>
    <source>
        <strain evidence="2 3">C2</strain>
    </source>
</reference>
<dbReference type="AlphaFoldDB" id="A0A2N1NC31"/>
<dbReference type="VEuPathDB" id="FungiDB:RhiirFUN_005082"/>
<sequence>MLEKHKNFILGDNDSASKELEKINQKLIEDYELTNKEINEILNTHEEVISFDIQLTSLLNPESE</sequence>
<dbReference type="Proteomes" id="UP000233469">
    <property type="component" value="Unassembled WGS sequence"/>
</dbReference>
<organism evidence="2 3">
    <name type="scientific">Rhizophagus irregularis</name>
    <dbReference type="NCBI Taxonomy" id="588596"/>
    <lineage>
        <taxon>Eukaryota</taxon>
        <taxon>Fungi</taxon>
        <taxon>Fungi incertae sedis</taxon>
        <taxon>Mucoromycota</taxon>
        <taxon>Glomeromycotina</taxon>
        <taxon>Glomeromycetes</taxon>
        <taxon>Glomerales</taxon>
        <taxon>Glomeraceae</taxon>
        <taxon>Rhizophagus</taxon>
    </lineage>
</organism>
<name>A0A2N1NC31_9GLOM</name>
<gene>
    <name evidence="2" type="ORF">RhiirC2_744516</name>
</gene>
<accession>A0A2N1NC31</accession>
<reference evidence="2 3" key="2">
    <citation type="submission" date="2017-10" db="EMBL/GenBank/DDBJ databases">
        <title>Extensive intraspecific genome diversity in a model arbuscular mycorrhizal fungus.</title>
        <authorList>
            <person name="Chen E.C.H."/>
            <person name="Morin E."/>
            <person name="Baudet D."/>
            <person name="Noel J."/>
            <person name="Ndikumana S."/>
            <person name="Charron P."/>
            <person name="St-Onge C."/>
            <person name="Giorgi J."/>
            <person name="Grigoriev I.V."/>
            <person name="Roux C."/>
            <person name="Martin F.M."/>
            <person name="Corradi N."/>
        </authorList>
    </citation>
    <scope>NUCLEOTIDE SEQUENCE [LARGE SCALE GENOMIC DNA]</scope>
    <source>
        <strain evidence="2 3">C2</strain>
    </source>
</reference>
<dbReference type="VEuPathDB" id="FungiDB:RhiirA1_442071"/>
<proteinExistence type="predicted"/>
<feature type="coiled-coil region" evidence="1">
    <location>
        <begin position="17"/>
        <end position="48"/>
    </location>
</feature>
<protein>
    <submittedName>
        <fullName evidence="2">Uncharacterized protein</fullName>
    </submittedName>
</protein>
<dbReference type="VEuPathDB" id="FungiDB:FUN_005403"/>
<evidence type="ECO:0000313" key="3">
    <source>
        <dbReference type="Proteomes" id="UP000233469"/>
    </source>
</evidence>